<dbReference type="EMBL" id="AP022614">
    <property type="protein sequence ID" value="BBZ45053.1"/>
    <property type="molecule type" value="Genomic_DNA"/>
</dbReference>
<dbReference type="GO" id="GO:0004674">
    <property type="term" value="F:protein serine/threonine kinase activity"/>
    <property type="evidence" value="ECO:0007669"/>
    <property type="project" value="UniProtKB-KW"/>
</dbReference>
<feature type="compositionally biased region" description="Low complexity" evidence="8">
    <location>
        <begin position="347"/>
        <end position="369"/>
    </location>
</feature>
<dbReference type="GO" id="GO:0005524">
    <property type="term" value="F:ATP binding"/>
    <property type="evidence" value="ECO:0007669"/>
    <property type="project" value="UniProtKB-UniRule"/>
</dbReference>
<reference evidence="11 12" key="1">
    <citation type="journal article" date="2019" name="Emerg. Microbes Infect.">
        <title>Comprehensive subspecies identification of 175 nontuberculous mycobacteria species based on 7547 genomic profiles.</title>
        <authorList>
            <person name="Matsumoto Y."/>
            <person name="Kinjo T."/>
            <person name="Motooka D."/>
            <person name="Nabeya D."/>
            <person name="Jung N."/>
            <person name="Uechi K."/>
            <person name="Horii T."/>
            <person name="Iida T."/>
            <person name="Fujita J."/>
            <person name="Nakamura S."/>
        </authorList>
    </citation>
    <scope>NUCLEOTIDE SEQUENCE [LARGE SCALE GENOMIC DNA]</scope>
    <source>
        <strain evidence="11 12">JCM 14742</strain>
    </source>
</reference>
<evidence type="ECO:0000256" key="3">
    <source>
        <dbReference type="ARBA" id="ARBA00022679"/>
    </source>
</evidence>
<dbReference type="CDD" id="cd14014">
    <property type="entry name" value="STKc_PknB_like"/>
    <property type="match status" value="1"/>
</dbReference>
<keyword evidence="6 7" id="KW-0067">ATP-binding</keyword>
<feature type="domain" description="Protein kinase" evidence="10">
    <location>
        <begin position="13"/>
        <end position="306"/>
    </location>
</feature>
<keyword evidence="2" id="KW-0723">Serine/threonine-protein kinase</keyword>
<gene>
    <name evidence="11" type="primary">pknI</name>
    <name evidence="11" type="ORF">MPRM_23340</name>
</gene>
<keyword evidence="9" id="KW-1133">Transmembrane helix</keyword>
<feature type="compositionally biased region" description="Polar residues" evidence="8">
    <location>
        <begin position="337"/>
        <end position="346"/>
    </location>
</feature>
<evidence type="ECO:0000256" key="1">
    <source>
        <dbReference type="ARBA" id="ARBA00012513"/>
    </source>
</evidence>
<dbReference type="PROSITE" id="PS00107">
    <property type="entry name" value="PROTEIN_KINASE_ATP"/>
    <property type="match status" value="1"/>
</dbReference>
<dbReference type="InterPro" id="IPR008271">
    <property type="entry name" value="Ser/Thr_kinase_AS"/>
</dbReference>
<evidence type="ECO:0000313" key="12">
    <source>
        <dbReference type="Proteomes" id="UP000467105"/>
    </source>
</evidence>
<dbReference type="Pfam" id="PF00069">
    <property type="entry name" value="Pkinase"/>
    <property type="match status" value="1"/>
</dbReference>
<dbReference type="PANTHER" id="PTHR43289:SF6">
    <property type="entry name" value="SERINE_THREONINE-PROTEIN KINASE NEKL-3"/>
    <property type="match status" value="1"/>
</dbReference>
<dbReference type="SMART" id="SM00220">
    <property type="entry name" value="S_TKc"/>
    <property type="match status" value="1"/>
</dbReference>
<feature type="region of interest" description="Disordered" evidence="8">
    <location>
        <begin position="283"/>
        <end position="306"/>
    </location>
</feature>
<feature type="compositionally biased region" description="Pro residues" evidence="8">
    <location>
        <begin position="520"/>
        <end position="540"/>
    </location>
</feature>
<keyword evidence="9" id="KW-0812">Transmembrane</keyword>
<dbReference type="Gene3D" id="3.30.200.20">
    <property type="entry name" value="Phosphorylase Kinase, domain 1"/>
    <property type="match status" value="1"/>
</dbReference>
<evidence type="ECO:0000256" key="4">
    <source>
        <dbReference type="ARBA" id="ARBA00022741"/>
    </source>
</evidence>
<dbReference type="Gene3D" id="1.10.510.10">
    <property type="entry name" value="Transferase(Phosphotransferase) domain 1"/>
    <property type="match status" value="1"/>
</dbReference>
<evidence type="ECO:0000256" key="6">
    <source>
        <dbReference type="ARBA" id="ARBA00022840"/>
    </source>
</evidence>
<proteinExistence type="predicted"/>
<keyword evidence="9" id="KW-0472">Membrane</keyword>
<accession>A0A7I7YVN7</accession>
<dbReference type="SUPFAM" id="SSF56112">
    <property type="entry name" value="Protein kinase-like (PK-like)"/>
    <property type="match status" value="1"/>
</dbReference>
<evidence type="ECO:0000256" key="7">
    <source>
        <dbReference type="PROSITE-ProRule" id="PRU10141"/>
    </source>
</evidence>
<organism evidence="11 12">
    <name type="scientific">Mycobacterium parmense</name>
    <dbReference type="NCBI Taxonomy" id="185642"/>
    <lineage>
        <taxon>Bacteria</taxon>
        <taxon>Bacillati</taxon>
        <taxon>Actinomycetota</taxon>
        <taxon>Actinomycetes</taxon>
        <taxon>Mycobacteriales</taxon>
        <taxon>Mycobacteriaceae</taxon>
        <taxon>Mycobacterium</taxon>
        <taxon>Mycobacterium simiae complex</taxon>
    </lineage>
</organism>
<evidence type="ECO:0000313" key="11">
    <source>
        <dbReference type="EMBL" id="BBZ45053.1"/>
    </source>
</evidence>
<dbReference type="PROSITE" id="PS50011">
    <property type="entry name" value="PROTEIN_KINASE_DOM"/>
    <property type="match status" value="1"/>
</dbReference>
<dbReference type="InterPro" id="IPR017441">
    <property type="entry name" value="Protein_kinase_ATP_BS"/>
</dbReference>
<protein>
    <recommendedName>
        <fullName evidence="1">non-specific serine/threonine protein kinase</fullName>
        <ecNumber evidence="1">2.7.11.1</ecNumber>
    </recommendedName>
</protein>
<dbReference type="Proteomes" id="UP000467105">
    <property type="component" value="Chromosome"/>
</dbReference>
<feature type="region of interest" description="Disordered" evidence="8">
    <location>
        <begin position="337"/>
        <end position="370"/>
    </location>
</feature>
<name>A0A7I7YVN7_9MYCO</name>
<feature type="binding site" evidence="7">
    <location>
        <position position="42"/>
    </location>
    <ligand>
        <name>ATP</name>
        <dbReference type="ChEBI" id="CHEBI:30616"/>
    </ligand>
</feature>
<keyword evidence="12" id="KW-1185">Reference proteome</keyword>
<dbReference type="PANTHER" id="PTHR43289">
    <property type="entry name" value="MITOGEN-ACTIVATED PROTEIN KINASE KINASE KINASE 20-RELATED"/>
    <property type="match status" value="1"/>
</dbReference>
<dbReference type="GO" id="GO:0080090">
    <property type="term" value="P:regulation of primary metabolic process"/>
    <property type="evidence" value="ECO:0007669"/>
    <property type="project" value="UniProtKB-ARBA"/>
</dbReference>
<feature type="region of interest" description="Disordered" evidence="8">
    <location>
        <begin position="506"/>
        <end position="540"/>
    </location>
</feature>
<evidence type="ECO:0000259" key="10">
    <source>
        <dbReference type="PROSITE" id="PS50011"/>
    </source>
</evidence>
<dbReference type="InterPro" id="IPR011009">
    <property type="entry name" value="Kinase-like_dom_sf"/>
</dbReference>
<keyword evidence="5 11" id="KW-0418">Kinase</keyword>
<keyword evidence="4 7" id="KW-0547">Nucleotide-binding</keyword>
<sequence length="540" mass="57000">MMALASGATFAGFTVARRLGSGSTGEVYLVQDLVAVCWRALKVLSPELSSDPEFRGRFQRETPIAANLYHPHIVGVHDRGEFDGRLFVAMDYVEGISAAQLMAGRFPAVSPVSEVLAMVTDIAGALDYAHQRGLLHRDVKPGNILVSRGEGEQRVALSDFGISPPMGSLGAPGYTAPEWLRGAEPDGRSDQYALAATAFHLLSGAPPGSEARLSEQRPELARLDVVFAKALAARPADRFRTCGEFAEAANEHAGVLLGDRSPEAVMVAEYPAYGGVLRSVAPDGPAEHRSAAARAQPVRHTSDPLRRRRPRKLVLGAAAVVLLVGLVAAAFVIGRTTGTTATPSGRATTGASPAAAAPPVAGPAAAPVPLDGTYRLDVERTKETFNYISNPQPPDVNTWWAFRSSCTPTACTASAIQLDDTDHRQLAGPGNRELSLQFREGEWQSQPADAQFACVGPDGETKTQLTTLVLSLRPQPQGDLDGEETVTVQSNECGQRSAVMRVPTVLSRSGEVPPGVTVPNPAPGPPDPNGPVPQPSGPHR</sequence>
<evidence type="ECO:0000256" key="2">
    <source>
        <dbReference type="ARBA" id="ARBA00022527"/>
    </source>
</evidence>
<dbReference type="AlphaFoldDB" id="A0A7I7YVN7"/>
<evidence type="ECO:0000256" key="5">
    <source>
        <dbReference type="ARBA" id="ARBA00022777"/>
    </source>
</evidence>
<keyword evidence="3" id="KW-0808">Transferase</keyword>
<dbReference type="InterPro" id="IPR000719">
    <property type="entry name" value="Prot_kinase_dom"/>
</dbReference>
<evidence type="ECO:0000256" key="9">
    <source>
        <dbReference type="SAM" id="Phobius"/>
    </source>
</evidence>
<evidence type="ECO:0000256" key="8">
    <source>
        <dbReference type="SAM" id="MobiDB-lite"/>
    </source>
</evidence>
<feature type="transmembrane region" description="Helical" evidence="9">
    <location>
        <begin position="313"/>
        <end position="334"/>
    </location>
</feature>
<dbReference type="EC" id="2.7.11.1" evidence="1"/>
<dbReference type="PROSITE" id="PS00108">
    <property type="entry name" value="PROTEIN_KINASE_ST"/>
    <property type="match status" value="1"/>
</dbReference>